<dbReference type="AlphaFoldDB" id="A0A9N9EXE1"/>
<accession>A0A9N9EXE1</accession>
<dbReference type="EMBL" id="CAJVPV010016194">
    <property type="protein sequence ID" value="CAG8696616.1"/>
    <property type="molecule type" value="Genomic_DNA"/>
</dbReference>
<dbReference type="InterPro" id="IPR000602">
    <property type="entry name" value="Glyco_hydro_38_N"/>
</dbReference>
<evidence type="ECO:0000313" key="2">
    <source>
        <dbReference type="EMBL" id="CAG8696616.1"/>
    </source>
</evidence>
<dbReference type="OrthoDB" id="10261055at2759"/>
<dbReference type="PANTHER" id="PTHR46017:SF1">
    <property type="entry name" value="ALPHA-MANNOSIDASE 2C1"/>
    <property type="match status" value="1"/>
</dbReference>
<dbReference type="InterPro" id="IPR054723">
    <property type="entry name" value="Ams1-like_N"/>
</dbReference>
<dbReference type="Proteomes" id="UP000789342">
    <property type="component" value="Unassembled WGS sequence"/>
</dbReference>
<protein>
    <submittedName>
        <fullName evidence="2">10321_t:CDS:1</fullName>
    </submittedName>
</protein>
<dbReference type="GO" id="GO:0000329">
    <property type="term" value="C:fungal-type vacuole membrane"/>
    <property type="evidence" value="ECO:0007669"/>
    <property type="project" value="TreeGrafter"/>
</dbReference>
<dbReference type="SUPFAM" id="SSF88713">
    <property type="entry name" value="Glycoside hydrolase/deacetylase"/>
    <property type="match status" value="1"/>
</dbReference>
<dbReference type="Gene3D" id="3.20.110.10">
    <property type="entry name" value="Glycoside hydrolase 38, N terminal domain"/>
    <property type="match status" value="1"/>
</dbReference>
<evidence type="ECO:0000259" key="1">
    <source>
        <dbReference type="SMART" id="SM00872"/>
    </source>
</evidence>
<dbReference type="InterPro" id="IPR027291">
    <property type="entry name" value="Glyco_hydro_38_N_sf"/>
</dbReference>
<organism evidence="2 3">
    <name type="scientific">Acaulospora morrowiae</name>
    <dbReference type="NCBI Taxonomy" id="94023"/>
    <lineage>
        <taxon>Eukaryota</taxon>
        <taxon>Fungi</taxon>
        <taxon>Fungi incertae sedis</taxon>
        <taxon>Mucoromycota</taxon>
        <taxon>Glomeromycotina</taxon>
        <taxon>Glomeromycetes</taxon>
        <taxon>Diversisporales</taxon>
        <taxon>Acaulosporaceae</taxon>
        <taxon>Acaulospora</taxon>
    </lineage>
</organism>
<feature type="non-terminal residue" evidence="2">
    <location>
        <position position="1"/>
    </location>
</feature>
<keyword evidence="3" id="KW-1185">Reference proteome</keyword>
<proteinExistence type="predicted"/>
<dbReference type="InterPro" id="IPR011013">
    <property type="entry name" value="Gal_mutarotase_sf_dom"/>
</dbReference>
<dbReference type="FunFam" id="3.20.110.10:FF:000002">
    <property type="entry name" value="alpha-mannosidase 2C1 isoform X1"/>
    <property type="match status" value="1"/>
</dbReference>
<evidence type="ECO:0000313" key="3">
    <source>
        <dbReference type="Proteomes" id="UP000789342"/>
    </source>
</evidence>
<feature type="domain" description="Glycoside hydrolase family 38 central" evidence="1">
    <location>
        <begin position="405"/>
        <end position="472"/>
    </location>
</feature>
<dbReference type="InterPro" id="IPR011682">
    <property type="entry name" value="Glyco_hydro_38_C"/>
</dbReference>
<dbReference type="SUPFAM" id="SSF74650">
    <property type="entry name" value="Galactose mutarotase-like"/>
    <property type="match status" value="1"/>
</dbReference>
<dbReference type="SMART" id="SM00872">
    <property type="entry name" value="Alpha-mann_mid"/>
    <property type="match status" value="1"/>
</dbReference>
<dbReference type="Pfam" id="PF09261">
    <property type="entry name" value="Alpha-mann_mid"/>
    <property type="match status" value="1"/>
</dbReference>
<dbReference type="GO" id="GO:0030246">
    <property type="term" value="F:carbohydrate binding"/>
    <property type="evidence" value="ECO:0007669"/>
    <property type="project" value="InterPro"/>
</dbReference>
<feature type="non-terminal residue" evidence="2">
    <location>
        <position position="713"/>
    </location>
</feature>
<reference evidence="2" key="1">
    <citation type="submission" date="2021-06" db="EMBL/GenBank/DDBJ databases">
        <authorList>
            <person name="Kallberg Y."/>
            <person name="Tangrot J."/>
            <person name="Rosling A."/>
        </authorList>
    </citation>
    <scope>NUCLEOTIDE SEQUENCE</scope>
    <source>
        <strain evidence="2">CL551</strain>
    </source>
</reference>
<dbReference type="PANTHER" id="PTHR46017">
    <property type="entry name" value="ALPHA-MANNOSIDASE 2C1"/>
    <property type="match status" value="1"/>
</dbReference>
<comment type="caution">
    <text evidence="2">The sequence shown here is derived from an EMBL/GenBank/DDBJ whole genome shotgun (WGS) entry which is preliminary data.</text>
</comment>
<gene>
    <name evidence="2" type="ORF">AMORRO_LOCUS11880</name>
</gene>
<dbReference type="GO" id="GO:0006013">
    <property type="term" value="P:mannose metabolic process"/>
    <property type="evidence" value="ECO:0007669"/>
    <property type="project" value="InterPro"/>
</dbReference>
<dbReference type="SUPFAM" id="SSF88688">
    <property type="entry name" value="Families 57/38 glycoside transferase middle domain"/>
    <property type="match status" value="1"/>
</dbReference>
<dbReference type="GO" id="GO:0004559">
    <property type="term" value="F:alpha-mannosidase activity"/>
    <property type="evidence" value="ECO:0007669"/>
    <property type="project" value="InterPro"/>
</dbReference>
<dbReference type="InterPro" id="IPR028995">
    <property type="entry name" value="Glyco_hydro_57/38_cen_sf"/>
</dbReference>
<dbReference type="InterPro" id="IPR015341">
    <property type="entry name" value="Glyco_hydro_38_cen"/>
</dbReference>
<dbReference type="Pfam" id="PF01074">
    <property type="entry name" value="Glyco_hydro_38N"/>
    <property type="match status" value="1"/>
</dbReference>
<dbReference type="Pfam" id="PF07748">
    <property type="entry name" value="Glyco_hydro_38C"/>
    <property type="match status" value="1"/>
</dbReference>
<sequence>TEGVPIQGLTGGGGDSRRVEYILTRQSKGGEKFEFYLEMACNDLFGNGSNGVINPPDPNRYYTLKKVELAVPNHRAFKLFHDFEIILEMAKTIPHDTMRSTQALHTANGIVNVYRSDDENSIDEALEISREFLSHKNGSSTQLRMTAIGNCHIDTAWLWPFDETKRKVARSWSTQVGLMEIYPEYKFACSQAQQFEWLETYYPELFKKIQKKSADGQFLPIGGTWVEMDCRFAYGKVTFDRQRYFEKNFGHRCKVFWLPDTFGYSAQLPQIIRGAGLKYFFTQKLSWNNINSFPNTTFYWIGLDGSKVLTHMCPAETYVAQCRPGELVRSVQNHKDKEFSDEALLLFGNGDGGGGPLASMLERLHRLKDIDGLPKVEIGSVDDFYERVERNSSELVSWKGELYFELHRGTYTSHGKIKRYNRKSELLLRDVELLSTFAFQSDQKNCESLSKGYAGWFMEICFIVSTDFFARRDLRKAFFGIELRERALEKLFKSSASSPDTEEGLLVFNTLGWDRTEVVEVPASSGLGSFTQYAVDKKSGYVLAKDTVSLGIQSIDVGTSDIGDISPATVTSVRDDFHFLENKFVKATFDKHGRLTSLIDKIKDREIVPPGQFGNAFKIYEDIPLFWDAWDVEIYHLQKGRDAGLGGTVKIYDNGPLRASLLLETKLSKTSSLRQIISLSIFSQRLDFETVVNWDENRQFLKVEFPFDINCDY</sequence>
<dbReference type="InterPro" id="IPR011330">
    <property type="entry name" value="Glyco_hydro/deAcase_b/a-brl"/>
</dbReference>
<dbReference type="Pfam" id="PF22907">
    <property type="entry name" value="Ams1-like_1st"/>
    <property type="match status" value="1"/>
</dbReference>
<name>A0A9N9EXE1_9GLOM</name>
<dbReference type="Gene3D" id="2.70.98.30">
    <property type="entry name" value="Golgi alpha-mannosidase II, domain 4"/>
    <property type="match status" value="1"/>
</dbReference>
<dbReference type="GO" id="GO:0009313">
    <property type="term" value="P:oligosaccharide catabolic process"/>
    <property type="evidence" value="ECO:0007669"/>
    <property type="project" value="TreeGrafter"/>
</dbReference>